<dbReference type="Gene3D" id="3.40.50.150">
    <property type="entry name" value="Vaccinia Virus protein VP39"/>
    <property type="match status" value="1"/>
</dbReference>
<gene>
    <name evidence="8" type="ORF">Rhe02_69080</name>
</gene>
<dbReference type="RefSeq" id="WP_203912587.1">
    <property type="nucleotide sequence ID" value="NZ_BONY01000056.1"/>
</dbReference>
<keyword evidence="9" id="KW-1185">Reference proteome</keyword>
<reference evidence="8" key="1">
    <citation type="submission" date="2021-01" db="EMBL/GenBank/DDBJ databases">
        <title>Whole genome shotgun sequence of Rhizocola hellebori NBRC 109834.</title>
        <authorList>
            <person name="Komaki H."/>
            <person name="Tamura T."/>
        </authorList>
    </citation>
    <scope>NUCLEOTIDE SEQUENCE</scope>
    <source>
        <strain evidence="8">NBRC 109834</strain>
    </source>
</reference>
<comment type="caution">
    <text evidence="8">The sequence shown here is derived from an EMBL/GenBank/DDBJ whole genome shotgun (WGS) entry which is preliminary data.</text>
</comment>
<evidence type="ECO:0000313" key="8">
    <source>
        <dbReference type="EMBL" id="GIH08841.1"/>
    </source>
</evidence>
<keyword evidence="3 6" id="KW-0489">Methyltransferase</keyword>
<accession>A0A8J3QGF3</accession>
<dbReference type="PANTHER" id="PTHR43619:SF2">
    <property type="entry name" value="S-ADENOSYL-L-METHIONINE-DEPENDENT METHYLTRANSFERASES SUPERFAMILY PROTEIN"/>
    <property type="match status" value="1"/>
</dbReference>
<dbReference type="EC" id="2.1.1.-" evidence="6"/>
<dbReference type="NCBIfam" id="TIGR00027">
    <property type="entry name" value="mthyl_TIGR00027"/>
    <property type="match status" value="1"/>
</dbReference>
<protein>
    <recommendedName>
        <fullName evidence="6">S-adenosyl-L-methionine-dependent methyltransferase</fullName>
        <ecNumber evidence="6">2.1.1.-</ecNumber>
    </recommendedName>
</protein>
<dbReference type="AlphaFoldDB" id="A0A8J3QGF3"/>
<dbReference type="InterPro" id="IPR011610">
    <property type="entry name" value="SAM_mthyl_Trfase_ML2640-like"/>
</dbReference>
<dbReference type="Pfam" id="PF04072">
    <property type="entry name" value="LCM"/>
    <property type="match status" value="1"/>
</dbReference>
<evidence type="ECO:0000256" key="4">
    <source>
        <dbReference type="ARBA" id="ARBA00022679"/>
    </source>
</evidence>
<evidence type="ECO:0000256" key="5">
    <source>
        <dbReference type="ARBA" id="ARBA00022691"/>
    </source>
</evidence>
<dbReference type="SUPFAM" id="SSF53335">
    <property type="entry name" value="S-adenosyl-L-methionine-dependent methyltransferases"/>
    <property type="match status" value="1"/>
</dbReference>
<dbReference type="Proteomes" id="UP000612899">
    <property type="component" value="Unassembled WGS sequence"/>
</dbReference>
<dbReference type="InterPro" id="IPR029063">
    <property type="entry name" value="SAM-dependent_MTases_sf"/>
</dbReference>
<evidence type="ECO:0000313" key="9">
    <source>
        <dbReference type="Proteomes" id="UP000612899"/>
    </source>
</evidence>
<evidence type="ECO:0000256" key="6">
    <source>
        <dbReference type="RuleBase" id="RU362030"/>
    </source>
</evidence>
<organism evidence="8 9">
    <name type="scientific">Rhizocola hellebori</name>
    <dbReference type="NCBI Taxonomy" id="1392758"/>
    <lineage>
        <taxon>Bacteria</taxon>
        <taxon>Bacillati</taxon>
        <taxon>Actinomycetota</taxon>
        <taxon>Actinomycetes</taxon>
        <taxon>Micromonosporales</taxon>
        <taxon>Micromonosporaceae</taxon>
        <taxon>Rhizocola</taxon>
    </lineage>
</organism>
<proteinExistence type="inferred from homology"/>
<sequence length="292" mass="32527">MMPDERRSRRSHTAEGAAAVRATAHRDADPRLRNPDYLAERFLGPLLWLRACWKPVRPLTVWTIQRLLPGFYRFVVARTKHFDSILLGEVQSGVTQVVILGAGADSRAYRFAAQLTGSTVFELDHPLTSAWKQRRVRKLFGELPAHVRYAGVDFDHESLADALDRAGVDRAKPALFLWEGVTHYLTAAAVDATLAEVATFPARSSIVFDYFYGEAFAEPPVYPDVLKYKAYTAKHGELIVFGIDQDYVPAFVAQRGLRLSSNLAGPELSARYTDGDPRMLAFSPIAHARVPG</sequence>
<feature type="region of interest" description="Disordered" evidence="7">
    <location>
        <begin position="1"/>
        <end position="25"/>
    </location>
</feature>
<evidence type="ECO:0000256" key="3">
    <source>
        <dbReference type="ARBA" id="ARBA00022603"/>
    </source>
</evidence>
<evidence type="ECO:0000256" key="7">
    <source>
        <dbReference type="SAM" id="MobiDB-lite"/>
    </source>
</evidence>
<keyword evidence="4" id="KW-0808">Transferase</keyword>
<evidence type="ECO:0000256" key="1">
    <source>
        <dbReference type="ARBA" id="ARBA00003907"/>
    </source>
</evidence>
<dbReference type="GO" id="GO:0032259">
    <property type="term" value="P:methylation"/>
    <property type="evidence" value="ECO:0007669"/>
    <property type="project" value="UniProtKB-KW"/>
</dbReference>
<dbReference type="PANTHER" id="PTHR43619">
    <property type="entry name" value="S-ADENOSYL-L-METHIONINE-DEPENDENT METHYLTRANSFERASE YKTD-RELATED"/>
    <property type="match status" value="1"/>
</dbReference>
<comment type="similarity">
    <text evidence="2 6">Belongs to the UPF0677 family.</text>
</comment>
<name>A0A8J3QGF3_9ACTN</name>
<comment type="function">
    <text evidence="1 6">Exhibits S-adenosyl-L-methionine-dependent methyltransferase activity.</text>
</comment>
<keyword evidence="5 6" id="KW-0949">S-adenosyl-L-methionine</keyword>
<dbReference type="InterPro" id="IPR007213">
    <property type="entry name" value="Ppm1/Ppm2/Tcmp"/>
</dbReference>
<evidence type="ECO:0000256" key="2">
    <source>
        <dbReference type="ARBA" id="ARBA00008138"/>
    </source>
</evidence>
<dbReference type="GO" id="GO:0008168">
    <property type="term" value="F:methyltransferase activity"/>
    <property type="evidence" value="ECO:0007669"/>
    <property type="project" value="UniProtKB-UniRule"/>
</dbReference>
<dbReference type="EMBL" id="BONY01000056">
    <property type="protein sequence ID" value="GIH08841.1"/>
    <property type="molecule type" value="Genomic_DNA"/>
</dbReference>